<name>A0AAW3JWK7_9FIRM</name>
<comment type="caution">
    <text evidence="1">The sequence shown here is derived from an EMBL/GenBank/DDBJ whole genome shotgun (WGS) entry which is preliminary data.</text>
</comment>
<dbReference type="AlphaFoldDB" id="A0AAW3JWK7"/>
<dbReference type="EMBL" id="LLKB01000001">
    <property type="protein sequence ID" value="KQC86054.1"/>
    <property type="molecule type" value="Genomic_DNA"/>
</dbReference>
<evidence type="ECO:0000313" key="1">
    <source>
        <dbReference type="EMBL" id="KQC86054.1"/>
    </source>
</evidence>
<dbReference type="Proteomes" id="UP000050833">
    <property type="component" value="Unassembled WGS sequence"/>
</dbReference>
<reference evidence="1 2" key="1">
    <citation type="submission" date="2015-10" db="EMBL/GenBank/DDBJ databases">
        <title>Butyribacter intestini gen. nov., sp. nov., a butyric acid-producing bacterium of the family Lachnospiraceae isolated from the human faeces.</title>
        <authorList>
            <person name="Zou Y."/>
            <person name="Xue W."/>
            <person name="Luo G."/>
            <person name="Lv M."/>
        </authorList>
    </citation>
    <scope>NUCLEOTIDE SEQUENCE [LARGE SCALE GENOMIC DNA]</scope>
    <source>
        <strain evidence="1 2">TF01-11</strain>
    </source>
</reference>
<proteinExistence type="predicted"/>
<evidence type="ECO:0000313" key="2">
    <source>
        <dbReference type="Proteomes" id="UP000050833"/>
    </source>
</evidence>
<protein>
    <submittedName>
        <fullName evidence="1">Uncharacterized protein</fullName>
    </submittedName>
</protein>
<dbReference type="RefSeq" id="WP_055941250.1">
    <property type="nucleotide sequence ID" value="NZ_JAQDDZ010000003.1"/>
</dbReference>
<sequence length="117" mass="12773">MVLTLKDKTTIDVLDTSIATYLALTVADEAALGKVRMALTNANLSSFTFGDGERVYGDYANFALVSISYTVKEDGKLAVKITLRQKSDIEIRLEAIEAEQATQNDAIADMSEVIYSE</sequence>
<organism evidence="1 2">
    <name type="scientific">Butyribacter intestini</name>
    <dbReference type="NCBI Taxonomy" id="1703332"/>
    <lineage>
        <taxon>Bacteria</taxon>
        <taxon>Bacillati</taxon>
        <taxon>Bacillota</taxon>
        <taxon>Clostridia</taxon>
        <taxon>Lachnospirales</taxon>
        <taxon>Lachnospiraceae</taxon>
        <taxon>Butyribacter</taxon>
    </lineage>
</organism>
<accession>A0AAW3JWK7</accession>
<gene>
    <name evidence="1" type="ORF">APZ18_02345</name>
</gene>
<keyword evidence="2" id="KW-1185">Reference proteome</keyword>